<dbReference type="EMBL" id="CP010086">
    <property type="protein sequence ID" value="AJG99571.1"/>
    <property type="molecule type" value="Genomic_DNA"/>
</dbReference>
<dbReference type="Pfam" id="PF00037">
    <property type="entry name" value="Fer4"/>
    <property type="match status" value="1"/>
</dbReference>
<proteinExistence type="predicted"/>
<feature type="domain" description="4Fe-4S ferredoxin-type" evidence="5">
    <location>
        <begin position="185"/>
        <end position="214"/>
    </location>
</feature>
<dbReference type="GO" id="GO:0051539">
    <property type="term" value="F:4 iron, 4 sulfur cluster binding"/>
    <property type="evidence" value="ECO:0007669"/>
    <property type="project" value="UniProtKB-KW"/>
</dbReference>
<accession>A0A0B5QMT2</accession>
<evidence type="ECO:0000256" key="2">
    <source>
        <dbReference type="ARBA" id="ARBA00022723"/>
    </source>
</evidence>
<dbReference type="PANTHER" id="PTHR11493">
    <property type="entry name" value="SULFITE REDUCTASE [NADPH] SUBUNIT BETA-RELATED"/>
    <property type="match status" value="1"/>
</dbReference>
<dbReference type="Gene3D" id="3.30.413.10">
    <property type="entry name" value="Sulfite Reductase Hemoprotein, domain 1"/>
    <property type="match status" value="1"/>
</dbReference>
<keyword evidence="4" id="KW-0411">Iron-sulfur</keyword>
<dbReference type="Pfam" id="PF03460">
    <property type="entry name" value="NIR_SIR_ferr"/>
    <property type="match status" value="1"/>
</dbReference>
<dbReference type="InterPro" id="IPR036136">
    <property type="entry name" value="Nit/Sulf_reduc_fer-like_dom_sf"/>
</dbReference>
<evidence type="ECO:0000313" key="7">
    <source>
        <dbReference type="Proteomes" id="UP000031866"/>
    </source>
</evidence>
<dbReference type="InterPro" id="IPR017896">
    <property type="entry name" value="4Fe4S_Fe-S-bd"/>
</dbReference>
<dbReference type="InterPro" id="IPR045169">
    <property type="entry name" value="NO2/SO3_Rdtase_4Fe4S_prot"/>
</dbReference>
<dbReference type="STRING" id="1520.LF65_03002"/>
<dbReference type="GO" id="GO:0016002">
    <property type="term" value="F:sulfite reductase activity"/>
    <property type="evidence" value="ECO:0007669"/>
    <property type="project" value="TreeGrafter"/>
</dbReference>
<dbReference type="GO" id="GO:0000103">
    <property type="term" value="P:sulfate assimilation"/>
    <property type="evidence" value="ECO:0007669"/>
    <property type="project" value="TreeGrafter"/>
</dbReference>
<sequence>MTKNELESLKLEGFMQQQDKEYFSLRILTDAGNLSSNEMVCLAEISELYGNGYMGFTTRQCVEIPWIREDLIPDVKKRILNAGIKTGGTGTRVVAVAACKGALCRFGLLDSQEIAENLDRKFLGIDLPGKFKIGVAACPNNCVKAPISDLGFLAQNEPKVEADMCKGCKICERTCKVDAISMVHKKAVIDYDKCISCGQCIKACPFKAMKLDNEGVAVYLGGKFGRNLRIGNRLKKLYQPDELEAITEMVIEYYKNNAIKGERLGMTISRLGFNHIKNALDI</sequence>
<dbReference type="InterPro" id="IPR005117">
    <property type="entry name" value="NiRdtase/SiRdtase_haem-b_fer"/>
</dbReference>
<evidence type="ECO:0000259" key="5">
    <source>
        <dbReference type="PROSITE" id="PS51379"/>
    </source>
</evidence>
<dbReference type="SUPFAM" id="SSF55124">
    <property type="entry name" value="Nitrite/Sulfite reductase N-terminal domain-like"/>
    <property type="match status" value="1"/>
</dbReference>
<dbReference type="AlphaFoldDB" id="A0A0B5QMT2"/>
<keyword evidence="3" id="KW-0408">Iron</keyword>
<dbReference type="Proteomes" id="UP000031866">
    <property type="component" value="Chromosome"/>
</dbReference>
<evidence type="ECO:0000256" key="4">
    <source>
        <dbReference type="ARBA" id="ARBA00023014"/>
    </source>
</evidence>
<dbReference type="GO" id="GO:0009337">
    <property type="term" value="C:sulfite reductase complex (NADPH)"/>
    <property type="evidence" value="ECO:0007669"/>
    <property type="project" value="TreeGrafter"/>
</dbReference>
<dbReference type="OrthoDB" id="9800558at2"/>
<dbReference type="GO" id="GO:0020037">
    <property type="term" value="F:heme binding"/>
    <property type="evidence" value="ECO:0007669"/>
    <property type="project" value="InterPro"/>
</dbReference>
<dbReference type="Gene3D" id="3.30.70.20">
    <property type="match status" value="1"/>
</dbReference>
<keyword evidence="1" id="KW-0004">4Fe-4S</keyword>
<dbReference type="GO" id="GO:0046872">
    <property type="term" value="F:metal ion binding"/>
    <property type="evidence" value="ECO:0007669"/>
    <property type="project" value="UniProtKB-KW"/>
</dbReference>
<dbReference type="InterPro" id="IPR045854">
    <property type="entry name" value="NO2/SO3_Rdtase_4Fe4S_sf"/>
</dbReference>
<evidence type="ECO:0000256" key="3">
    <source>
        <dbReference type="ARBA" id="ARBA00023004"/>
    </source>
</evidence>
<dbReference type="PANTHER" id="PTHR11493:SF54">
    <property type="entry name" value="ANAEROBIC SULFITE REDUCTASE SUBUNIT C"/>
    <property type="match status" value="1"/>
</dbReference>
<protein>
    <submittedName>
        <fullName evidence="6">(4Fe-4S)-binding protein</fullName>
    </submittedName>
</protein>
<evidence type="ECO:0000256" key="1">
    <source>
        <dbReference type="ARBA" id="ARBA00022485"/>
    </source>
</evidence>
<feature type="domain" description="4Fe-4S ferredoxin-type" evidence="5">
    <location>
        <begin position="156"/>
        <end position="183"/>
    </location>
</feature>
<dbReference type="KEGG" id="cbei:LF65_03002"/>
<organism evidence="6 7">
    <name type="scientific">Clostridium beijerinckii</name>
    <name type="common">Clostridium MP</name>
    <dbReference type="NCBI Taxonomy" id="1520"/>
    <lineage>
        <taxon>Bacteria</taxon>
        <taxon>Bacillati</taxon>
        <taxon>Bacillota</taxon>
        <taxon>Clostridia</taxon>
        <taxon>Eubacteriales</taxon>
        <taxon>Clostridiaceae</taxon>
        <taxon>Clostridium</taxon>
    </lineage>
</organism>
<dbReference type="RefSeq" id="WP_041897073.1">
    <property type="nucleotide sequence ID" value="NZ_CP010086.2"/>
</dbReference>
<dbReference type="Pfam" id="PF01077">
    <property type="entry name" value="NIR_SIR"/>
    <property type="match status" value="1"/>
</dbReference>
<dbReference type="SUPFAM" id="SSF56014">
    <property type="entry name" value="Nitrite and sulphite reductase 4Fe-4S domain-like"/>
    <property type="match status" value="1"/>
</dbReference>
<dbReference type="PROSITE" id="PS00198">
    <property type="entry name" value="4FE4S_FER_1"/>
    <property type="match status" value="1"/>
</dbReference>
<dbReference type="SUPFAM" id="SSF54862">
    <property type="entry name" value="4Fe-4S ferredoxins"/>
    <property type="match status" value="1"/>
</dbReference>
<keyword evidence="2" id="KW-0479">Metal-binding</keyword>
<dbReference type="PROSITE" id="PS51379">
    <property type="entry name" value="4FE4S_FER_2"/>
    <property type="match status" value="2"/>
</dbReference>
<gene>
    <name evidence="6" type="ORF">LF65_03002</name>
</gene>
<dbReference type="InterPro" id="IPR017900">
    <property type="entry name" value="4Fe4S_Fe_S_CS"/>
</dbReference>
<name>A0A0B5QMT2_CLOBE</name>
<reference evidence="7" key="1">
    <citation type="submission" date="2014-12" db="EMBL/GenBank/DDBJ databases">
        <title>Genome sequence of Clostridium beijerinckii strain 59B.</title>
        <authorList>
            <person name="Little G.T."/>
            <person name="Minton N.P."/>
        </authorList>
    </citation>
    <scope>NUCLEOTIDE SEQUENCE [LARGE SCALE GENOMIC DNA]</scope>
    <source>
        <strain evidence="7">59B</strain>
    </source>
</reference>
<dbReference type="GO" id="GO:0050311">
    <property type="term" value="F:sulfite reductase (ferredoxin) activity"/>
    <property type="evidence" value="ECO:0007669"/>
    <property type="project" value="TreeGrafter"/>
</dbReference>
<evidence type="ECO:0000313" key="6">
    <source>
        <dbReference type="EMBL" id="AJG99571.1"/>
    </source>
</evidence>
<dbReference type="InterPro" id="IPR006067">
    <property type="entry name" value="NO2/SO3_Rdtase_4Fe4S_dom"/>
</dbReference>